<feature type="compositionally biased region" description="Low complexity" evidence="1">
    <location>
        <begin position="176"/>
        <end position="188"/>
    </location>
</feature>
<feature type="region of interest" description="Disordered" evidence="1">
    <location>
        <begin position="1"/>
        <end position="28"/>
    </location>
</feature>
<dbReference type="Proteomes" id="UP001374579">
    <property type="component" value="Unassembled WGS sequence"/>
</dbReference>
<dbReference type="PANTHER" id="PTHR28467">
    <property type="entry name" value="PAXIP1-ASSOCIATED GLUTAMATE-RICH PROTEIN 1"/>
    <property type="match status" value="1"/>
</dbReference>
<dbReference type="GO" id="GO:0044666">
    <property type="term" value="C:MLL3/4 complex"/>
    <property type="evidence" value="ECO:0007669"/>
    <property type="project" value="TreeGrafter"/>
</dbReference>
<evidence type="ECO:0000256" key="1">
    <source>
        <dbReference type="SAM" id="MobiDB-lite"/>
    </source>
</evidence>
<accession>A0AAN9FYJ3</accession>
<dbReference type="GO" id="GO:0033148">
    <property type="term" value="P:positive regulation of intracellular estrogen receptor signaling pathway"/>
    <property type="evidence" value="ECO:0007669"/>
    <property type="project" value="TreeGrafter"/>
</dbReference>
<dbReference type="GO" id="GO:1902808">
    <property type="term" value="P:positive regulation of cell cycle G1/S phase transition"/>
    <property type="evidence" value="ECO:0007669"/>
    <property type="project" value="TreeGrafter"/>
</dbReference>
<dbReference type="GO" id="GO:0030331">
    <property type="term" value="F:nuclear estrogen receptor binding"/>
    <property type="evidence" value="ECO:0007669"/>
    <property type="project" value="TreeGrafter"/>
</dbReference>
<keyword evidence="3" id="KW-1185">Reference proteome</keyword>
<reference evidence="2 3" key="1">
    <citation type="submission" date="2024-02" db="EMBL/GenBank/DDBJ databases">
        <title>Chromosome-scale genome assembly of the rough periwinkle Littorina saxatilis.</title>
        <authorList>
            <person name="De Jode A."/>
            <person name="Faria R."/>
            <person name="Formenti G."/>
            <person name="Sims Y."/>
            <person name="Smith T.P."/>
            <person name="Tracey A."/>
            <person name="Wood J.M.D."/>
            <person name="Zagrodzka Z.B."/>
            <person name="Johannesson K."/>
            <person name="Butlin R.K."/>
            <person name="Leder E.H."/>
        </authorList>
    </citation>
    <scope>NUCLEOTIDE SEQUENCE [LARGE SCALE GENOMIC DNA]</scope>
    <source>
        <strain evidence="2">Snail1</strain>
        <tissue evidence="2">Muscle</tissue>
    </source>
</reference>
<dbReference type="EMBL" id="JBAMIC010004070">
    <property type="protein sequence ID" value="KAK7087965.1"/>
    <property type="molecule type" value="Genomic_DNA"/>
</dbReference>
<comment type="caution">
    <text evidence="2">The sequence shown here is derived from an EMBL/GenBank/DDBJ whole genome shotgun (WGS) entry which is preliminary data.</text>
</comment>
<dbReference type="InterPro" id="IPR028213">
    <property type="entry name" value="PA1"/>
</dbReference>
<feature type="compositionally biased region" description="Low complexity" evidence="1">
    <location>
        <begin position="249"/>
        <end position="267"/>
    </location>
</feature>
<name>A0AAN9FYJ3_9CAEN</name>
<dbReference type="Pfam" id="PF15364">
    <property type="entry name" value="PAXIP1_C"/>
    <property type="match status" value="1"/>
</dbReference>
<dbReference type="PANTHER" id="PTHR28467:SF1">
    <property type="entry name" value="PAXIP1-ASSOCIATED GLUTAMATE-RICH PROTEIN 1"/>
    <property type="match status" value="1"/>
</dbReference>
<organism evidence="2 3">
    <name type="scientific">Littorina saxatilis</name>
    <dbReference type="NCBI Taxonomy" id="31220"/>
    <lineage>
        <taxon>Eukaryota</taxon>
        <taxon>Metazoa</taxon>
        <taxon>Spiralia</taxon>
        <taxon>Lophotrochozoa</taxon>
        <taxon>Mollusca</taxon>
        <taxon>Gastropoda</taxon>
        <taxon>Caenogastropoda</taxon>
        <taxon>Littorinimorpha</taxon>
        <taxon>Littorinoidea</taxon>
        <taxon>Littorinidae</taxon>
        <taxon>Littorina</taxon>
    </lineage>
</organism>
<sequence>MGPSDGAGDFVVEEPEPELYNPTWAEPPVWQPAPQDILLMFQQLDTDQVLPLKWVCPGRRQPQRDLPEQPAGFMSYQEEEEDDKDEEKRAPEPSAFDFDDTASEVSSKVKLTPRTPVSAKAKQKKVARMDHVLNSLKRQQKAEREARKSQGRTLGASPFRGGTPSRMAGSPRLIASTTSPGPGSQPGSPRVPAPTGSPSPRLMGTGEALATKAAPSVAAGRSGGSPPSAADLVTTTTTTSPKPAERPPSAGSGSAGTSSSTAQAGQQESVTQVKSEPGVVDEDTASEKPA</sequence>
<dbReference type="AlphaFoldDB" id="A0AAN9FYJ3"/>
<evidence type="ECO:0000313" key="3">
    <source>
        <dbReference type="Proteomes" id="UP001374579"/>
    </source>
</evidence>
<gene>
    <name evidence="2" type="ORF">V1264_021951</name>
</gene>
<feature type="region of interest" description="Disordered" evidence="1">
    <location>
        <begin position="58"/>
        <end position="290"/>
    </location>
</feature>
<protein>
    <submittedName>
        <fullName evidence="2">Uncharacterized protein</fullName>
    </submittedName>
</protein>
<proteinExistence type="predicted"/>
<evidence type="ECO:0000313" key="2">
    <source>
        <dbReference type="EMBL" id="KAK7087965.1"/>
    </source>
</evidence>